<dbReference type="InterPro" id="IPR016166">
    <property type="entry name" value="FAD-bd_PCMH"/>
</dbReference>
<dbReference type="GO" id="GO:0071949">
    <property type="term" value="F:FAD binding"/>
    <property type="evidence" value="ECO:0007669"/>
    <property type="project" value="InterPro"/>
</dbReference>
<dbReference type="PROSITE" id="PS51387">
    <property type="entry name" value="FAD_PCMH"/>
    <property type="match status" value="1"/>
</dbReference>
<organism evidence="5 6">
    <name type="scientific">Candidatus Segetimicrobium genomatis</name>
    <dbReference type="NCBI Taxonomy" id="2569760"/>
    <lineage>
        <taxon>Bacteria</taxon>
        <taxon>Bacillati</taxon>
        <taxon>Candidatus Sysuimicrobiota</taxon>
        <taxon>Candidatus Sysuimicrobiia</taxon>
        <taxon>Candidatus Sysuimicrobiales</taxon>
        <taxon>Candidatus Segetimicrobiaceae</taxon>
        <taxon>Candidatus Segetimicrobium</taxon>
    </lineage>
</organism>
<reference evidence="5 6" key="1">
    <citation type="journal article" date="2019" name="Nat. Microbiol.">
        <title>Mediterranean grassland soil C-N compound turnover is dependent on rainfall and depth, and is mediated by genomically divergent microorganisms.</title>
        <authorList>
            <person name="Diamond S."/>
            <person name="Andeer P.F."/>
            <person name="Li Z."/>
            <person name="Crits-Christoph A."/>
            <person name="Burstein D."/>
            <person name="Anantharaman K."/>
            <person name="Lane K.R."/>
            <person name="Thomas B.C."/>
            <person name="Pan C."/>
            <person name="Northen T.R."/>
            <person name="Banfield J.F."/>
        </authorList>
    </citation>
    <scope>NUCLEOTIDE SEQUENCE [LARGE SCALE GENOMIC DNA]</scope>
    <source>
        <strain evidence="5">NP_6</strain>
    </source>
</reference>
<dbReference type="SUPFAM" id="SSF56176">
    <property type="entry name" value="FAD-binding/transporter-associated domain-like"/>
    <property type="match status" value="1"/>
</dbReference>
<dbReference type="PANTHER" id="PTHR42659:SF2">
    <property type="entry name" value="XANTHINE DEHYDROGENASE SUBUNIT C-RELATED"/>
    <property type="match status" value="1"/>
</dbReference>
<accession>A0A537JND5</accession>
<name>A0A537JND5_9BACT</name>
<dbReference type="InterPro" id="IPR016169">
    <property type="entry name" value="FAD-bd_PCMH_sub2"/>
</dbReference>
<dbReference type="Proteomes" id="UP000318093">
    <property type="component" value="Unassembled WGS sequence"/>
</dbReference>
<evidence type="ECO:0000256" key="3">
    <source>
        <dbReference type="ARBA" id="ARBA00023002"/>
    </source>
</evidence>
<evidence type="ECO:0000313" key="6">
    <source>
        <dbReference type="Proteomes" id="UP000318093"/>
    </source>
</evidence>
<evidence type="ECO:0000256" key="2">
    <source>
        <dbReference type="ARBA" id="ARBA00022827"/>
    </source>
</evidence>
<dbReference type="Pfam" id="PF03450">
    <property type="entry name" value="CO_deh_flav_C"/>
    <property type="match status" value="1"/>
</dbReference>
<dbReference type="InterPro" id="IPR005107">
    <property type="entry name" value="CO_DH_flav_C"/>
</dbReference>
<evidence type="ECO:0000256" key="1">
    <source>
        <dbReference type="ARBA" id="ARBA00022630"/>
    </source>
</evidence>
<proteinExistence type="predicted"/>
<dbReference type="Gene3D" id="3.30.43.10">
    <property type="entry name" value="Uridine Diphospho-n-acetylenolpyruvylglucosamine Reductase, domain 2"/>
    <property type="match status" value="1"/>
</dbReference>
<protein>
    <submittedName>
        <fullName evidence="5">Xanthine dehydrogenase family protein subunit M</fullName>
    </submittedName>
</protein>
<dbReference type="InterPro" id="IPR036318">
    <property type="entry name" value="FAD-bd_PCMH-like_sf"/>
</dbReference>
<dbReference type="Gene3D" id="3.30.465.10">
    <property type="match status" value="1"/>
</dbReference>
<evidence type="ECO:0000313" key="5">
    <source>
        <dbReference type="EMBL" id="TMI85071.1"/>
    </source>
</evidence>
<dbReference type="SMART" id="SM01092">
    <property type="entry name" value="CO_deh_flav_C"/>
    <property type="match status" value="1"/>
</dbReference>
<dbReference type="Gene3D" id="3.30.390.50">
    <property type="entry name" value="CO dehydrogenase flavoprotein, C-terminal domain"/>
    <property type="match status" value="1"/>
</dbReference>
<sequence>MIPAAFEYFSPQSVKEAIGLLEKHGDDAKILAGGHSLLPIMKLRLAQPKVIVDIGRISGLSGIKADGQKVAIGALTTHDAIERDAVLKEKCPLLAETAAVIGDMQVRNRGTIGGSAAHADPAADYPAALLALGAEIVAIGPKGTRTIPAGEFFVEMLTTALKPTEIITELRVPVLARGTGAAYQKHPHPASGYAVVGVAAVVTMSGGKCQSAAIGVTGVAGKPYRATAVEKALIGQSLDETTAAKAAAHAAEGVDPQGDLYASGQFRAHLASVYTKRAVLLAASRAK</sequence>
<dbReference type="InterPro" id="IPR051312">
    <property type="entry name" value="Diverse_Substr_Oxidored"/>
</dbReference>
<dbReference type="Pfam" id="PF00941">
    <property type="entry name" value="FAD_binding_5"/>
    <property type="match status" value="1"/>
</dbReference>
<dbReference type="AlphaFoldDB" id="A0A537JND5"/>
<dbReference type="GO" id="GO:0016491">
    <property type="term" value="F:oxidoreductase activity"/>
    <property type="evidence" value="ECO:0007669"/>
    <property type="project" value="UniProtKB-KW"/>
</dbReference>
<dbReference type="InterPro" id="IPR002346">
    <property type="entry name" value="Mopterin_DH_FAD-bd"/>
</dbReference>
<keyword evidence="1" id="KW-0285">Flavoprotein</keyword>
<feature type="domain" description="FAD-binding PCMH-type" evidence="4">
    <location>
        <begin position="1"/>
        <end position="177"/>
    </location>
</feature>
<dbReference type="FunFam" id="3.30.465.10:FF:000017">
    <property type="entry name" value="Xanthine dehydrogenase, FAD binding subunit"/>
    <property type="match status" value="1"/>
</dbReference>
<dbReference type="EMBL" id="VBAN01000032">
    <property type="protein sequence ID" value="TMI85071.1"/>
    <property type="molecule type" value="Genomic_DNA"/>
</dbReference>
<dbReference type="PANTHER" id="PTHR42659">
    <property type="entry name" value="XANTHINE DEHYDROGENASE SUBUNIT C-RELATED"/>
    <property type="match status" value="1"/>
</dbReference>
<dbReference type="InterPro" id="IPR036683">
    <property type="entry name" value="CO_DH_flav_C_dom_sf"/>
</dbReference>
<dbReference type="InterPro" id="IPR016167">
    <property type="entry name" value="FAD-bd_PCMH_sub1"/>
</dbReference>
<keyword evidence="3" id="KW-0560">Oxidoreductase</keyword>
<dbReference type="SUPFAM" id="SSF55447">
    <property type="entry name" value="CO dehydrogenase flavoprotein C-terminal domain-like"/>
    <property type="match status" value="1"/>
</dbReference>
<comment type="caution">
    <text evidence="5">The sequence shown here is derived from an EMBL/GenBank/DDBJ whole genome shotgun (WGS) entry which is preliminary data.</text>
</comment>
<evidence type="ECO:0000259" key="4">
    <source>
        <dbReference type="PROSITE" id="PS51387"/>
    </source>
</evidence>
<keyword evidence="2" id="KW-0274">FAD</keyword>
<gene>
    <name evidence="5" type="ORF">E6H03_01020</name>
</gene>